<dbReference type="InterPro" id="IPR004603">
    <property type="entry name" value="DNA_mismatch_endonuc_vsr"/>
</dbReference>
<keyword evidence="1" id="KW-0540">Nuclease</keyword>
<dbReference type="RefSeq" id="WP_093034397.1">
    <property type="nucleotide sequence ID" value="NZ_FNNZ01000016.1"/>
</dbReference>
<evidence type="ECO:0000256" key="6">
    <source>
        <dbReference type="ARBA" id="ARBA00029466"/>
    </source>
</evidence>
<evidence type="ECO:0000256" key="5">
    <source>
        <dbReference type="ARBA" id="ARBA00023204"/>
    </source>
</evidence>
<comment type="similarity">
    <text evidence="6">Belongs to the Vsr family.</text>
</comment>
<name>A0A1H2ZIW0_THIRO</name>
<dbReference type="GO" id="GO:0016787">
    <property type="term" value="F:hydrolase activity"/>
    <property type="evidence" value="ECO:0007669"/>
    <property type="project" value="UniProtKB-KW"/>
</dbReference>
<keyword evidence="2 7" id="KW-0255">Endonuclease</keyword>
<gene>
    <name evidence="7" type="ORF">SAMN05421783_11612</name>
</gene>
<dbReference type="EMBL" id="FNNZ01000016">
    <property type="protein sequence ID" value="SDX17370.1"/>
    <property type="molecule type" value="Genomic_DNA"/>
</dbReference>
<organism evidence="7 8">
    <name type="scientific">Thiocapsa roseopersicina</name>
    <dbReference type="NCBI Taxonomy" id="1058"/>
    <lineage>
        <taxon>Bacteria</taxon>
        <taxon>Pseudomonadati</taxon>
        <taxon>Pseudomonadota</taxon>
        <taxon>Gammaproteobacteria</taxon>
        <taxon>Chromatiales</taxon>
        <taxon>Chromatiaceae</taxon>
        <taxon>Thiocapsa</taxon>
    </lineage>
</organism>
<evidence type="ECO:0000256" key="4">
    <source>
        <dbReference type="ARBA" id="ARBA00022801"/>
    </source>
</evidence>
<dbReference type="SUPFAM" id="SSF52980">
    <property type="entry name" value="Restriction endonuclease-like"/>
    <property type="match status" value="1"/>
</dbReference>
<dbReference type="Pfam" id="PF03852">
    <property type="entry name" value="Vsr"/>
    <property type="match status" value="1"/>
</dbReference>
<protein>
    <submittedName>
        <fullName evidence="7">T/G mismatch-specific endonuclease</fullName>
    </submittedName>
</protein>
<evidence type="ECO:0000313" key="8">
    <source>
        <dbReference type="Proteomes" id="UP000198816"/>
    </source>
</evidence>
<keyword evidence="4" id="KW-0378">Hydrolase</keyword>
<keyword evidence="3" id="KW-0227">DNA damage</keyword>
<proteinExistence type="inferred from homology"/>
<accession>A0A1H2ZIW0</accession>
<dbReference type="Proteomes" id="UP000198816">
    <property type="component" value="Unassembled WGS sequence"/>
</dbReference>
<dbReference type="AlphaFoldDB" id="A0A1H2ZIW0"/>
<dbReference type="NCBIfam" id="TIGR00632">
    <property type="entry name" value="vsr"/>
    <property type="match status" value="1"/>
</dbReference>
<dbReference type="OrthoDB" id="9801520at2"/>
<reference evidence="8" key="1">
    <citation type="submission" date="2016-10" db="EMBL/GenBank/DDBJ databases">
        <authorList>
            <person name="Varghese N."/>
            <person name="Submissions S."/>
        </authorList>
    </citation>
    <scope>NUCLEOTIDE SEQUENCE [LARGE SCALE GENOMIC DNA]</scope>
    <source>
        <strain evidence="8">DSM 217</strain>
    </source>
</reference>
<evidence type="ECO:0000313" key="7">
    <source>
        <dbReference type="EMBL" id="SDX17370.1"/>
    </source>
</evidence>
<keyword evidence="8" id="KW-1185">Reference proteome</keyword>
<dbReference type="Gene3D" id="3.40.960.10">
    <property type="entry name" value="VSR Endonuclease"/>
    <property type="match status" value="1"/>
</dbReference>
<dbReference type="STRING" id="1058.SAMN05421783_11612"/>
<dbReference type="GO" id="GO:0006298">
    <property type="term" value="P:mismatch repair"/>
    <property type="evidence" value="ECO:0007669"/>
    <property type="project" value="InterPro"/>
</dbReference>
<dbReference type="InterPro" id="IPR011335">
    <property type="entry name" value="Restrct_endonuc-II-like"/>
</dbReference>
<evidence type="ECO:0000256" key="2">
    <source>
        <dbReference type="ARBA" id="ARBA00022759"/>
    </source>
</evidence>
<evidence type="ECO:0000256" key="3">
    <source>
        <dbReference type="ARBA" id="ARBA00022763"/>
    </source>
</evidence>
<dbReference type="CDD" id="cd00221">
    <property type="entry name" value="Vsr"/>
    <property type="match status" value="1"/>
</dbReference>
<dbReference type="GO" id="GO:0004519">
    <property type="term" value="F:endonuclease activity"/>
    <property type="evidence" value="ECO:0007669"/>
    <property type="project" value="UniProtKB-KW"/>
</dbReference>
<keyword evidence="5" id="KW-0234">DNA repair</keyword>
<evidence type="ECO:0000256" key="1">
    <source>
        <dbReference type="ARBA" id="ARBA00022722"/>
    </source>
</evidence>
<sequence>MTDQLTPTQRSRLMARVIGKDTKPEWILRSALHRLGFRYRLGGGGLPGRPDLILPKYRAVVFVHGCFWHHHAGCKRATVPRTNAAFWKEKLERNVARDREVTAALDAAGWKGIVVWECELYRDPVAVASRVVSALTEGAHVPEDGGCNVGTLDPRRLLRIAEEKRRYRIGPKKLEDDVDQDG</sequence>